<dbReference type="GO" id="GO:0006596">
    <property type="term" value="P:polyamine biosynthetic process"/>
    <property type="evidence" value="ECO:0007669"/>
    <property type="project" value="UniProtKB-UniRule"/>
</dbReference>
<evidence type="ECO:0000313" key="7">
    <source>
        <dbReference type="Proteomes" id="UP000267464"/>
    </source>
</evidence>
<dbReference type="AlphaFoldDB" id="A0A3N7HWU1"/>
<dbReference type="Proteomes" id="UP000267464">
    <property type="component" value="Unassembled WGS sequence"/>
</dbReference>
<evidence type="ECO:0000256" key="1">
    <source>
        <dbReference type="ARBA" id="ARBA00007867"/>
    </source>
</evidence>
<reference evidence="6 7" key="1">
    <citation type="submission" date="2018-08" db="EMBL/GenBank/DDBJ databases">
        <authorList>
            <person name="Khan S.A."/>
            <person name="Jeon C.O."/>
            <person name="Chun B.H."/>
            <person name="Jeong S.E."/>
        </authorList>
    </citation>
    <scope>NUCLEOTIDE SEQUENCE [LARGE SCALE GENOMIC DNA]</scope>
    <source>
        <strain evidence="6 7">S-16</strain>
    </source>
</reference>
<evidence type="ECO:0000259" key="5">
    <source>
        <dbReference type="PROSITE" id="PS51006"/>
    </source>
</evidence>
<evidence type="ECO:0000256" key="4">
    <source>
        <dbReference type="PROSITE-ProRule" id="PRU00354"/>
    </source>
</evidence>
<protein>
    <submittedName>
        <fullName evidence="6">Spermidine synthase</fullName>
    </submittedName>
</protein>
<gene>
    <name evidence="6" type="ORF">DZC73_03405</name>
</gene>
<dbReference type="PANTHER" id="PTHR43317:SF1">
    <property type="entry name" value="THERMOSPERMINE SYNTHASE ACAULIS5"/>
    <property type="match status" value="1"/>
</dbReference>
<name>A0A3N7HWU1_9BURK</name>
<feature type="active site" description="Proton acceptor" evidence="4">
    <location>
        <position position="143"/>
    </location>
</feature>
<keyword evidence="7" id="KW-1185">Reference proteome</keyword>
<evidence type="ECO:0000313" key="6">
    <source>
        <dbReference type="EMBL" id="RQP26824.1"/>
    </source>
</evidence>
<dbReference type="GO" id="GO:0016740">
    <property type="term" value="F:transferase activity"/>
    <property type="evidence" value="ECO:0007669"/>
    <property type="project" value="UniProtKB-UniRule"/>
</dbReference>
<sequence length="260" mass="29005">MPSRQEQAEDLAPATISESDGVRYLHLGTPWVQGAMRIRKPQALELEYIQRMMAWMLFRPTEELCQGHAVQLGMGAAAITRFTHSVMKMRTTVVELNPTVIGVCRLWFKLPEEGARFKVLNMDAAEFAADADQHGSVDALCVDLYDHEAASPVLDSAAFYRDCRRLLSDGGVMSVNLFGRDASFERSASRIATAFGRDQVRTLRPTREGNTIVVALKGAGMPDRDELAARAENIETRFQLPARKWLRMIRVLPAEPGLNT</sequence>
<feature type="domain" description="PABS" evidence="5">
    <location>
        <begin position="89"/>
        <end position="224"/>
    </location>
</feature>
<dbReference type="InterPro" id="IPR030374">
    <property type="entry name" value="PABS"/>
</dbReference>
<organism evidence="6 7">
    <name type="scientific">Piscinibacter terrae</name>
    <dbReference type="NCBI Taxonomy" id="2496871"/>
    <lineage>
        <taxon>Bacteria</taxon>
        <taxon>Pseudomonadati</taxon>
        <taxon>Pseudomonadota</taxon>
        <taxon>Betaproteobacteria</taxon>
        <taxon>Burkholderiales</taxon>
        <taxon>Sphaerotilaceae</taxon>
        <taxon>Piscinibacter</taxon>
    </lineage>
</organism>
<dbReference type="EMBL" id="QUSW01000001">
    <property type="protein sequence ID" value="RQP26824.1"/>
    <property type="molecule type" value="Genomic_DNA"/>
</dbReference>
<evidence type="ECO:0000256" key="3">
    <source>
        <dbReference type="ARBA" id="ARBA00023115"/>
    </source>
</evidence>
<comment type="similarity">
    <text evidence="1">Belongs to the spermidine/spermine synthase family.</text>
</comment>
<dbReference type="Gene3D" id="3.40.50.150">
    <property type="entry name" value="Vaccinia Virus protein VP39"/>
    <property type="match status" value="1"/>
</dbReference>
<reference evidence="6 7" key="2">
    <citation type="submission" date="2018-12" db="EMBL/GenBank/DDBJ databases">
        <title>Rhizobacter gummiphilus sp. nov., a rubber-degrading bacterium isolated from the soil of a botanical garden in Japan.</title>
        <authorList>
            <person name="Shunsuke S.S."/>
        </authorList>
    </citation>
    <scope>NUCLEOTIDE SEQUENCE [LARGE SCALE GENOMIC DNA]</scope>
    <source>
        <strain evidence="6 7">S-16</strain>
    </source>
</reference>
<dbReference type="SUPFAM" id="SSF53335">
    <property type="entry name" value="S-adenosyl-L-methionine-dependent methyltransferases"/>
    <property type="match status" value="1"/>
</dbReference>
<comment type="caution">
    <text evidence="6">The sequence shown here is derived from an EMBL/GenBank/DDBJ whole genome shotgun (WGS) entry which is preliminary data.</text>
</comment>
<dbReference type="Pfam" id="PF01564">
    <property type="entry name" value="Spermine_synth"/>
    <property type="match status" value="1"/>
</dbReference>
<dbReference type="PANTHER" id="PTHR43317">
    <property type="entry name" value="THERMOSPERMINE SYNTHASE ACAULIS5"/>
    <property type="match status" value="1"/>
</dbReference>
<accession>A0A3N7HWU1</accession>
<keyword evidence="2 4" id="KW-0808">Transferase</keyword>
<proteinExistence type="inferred from homology"/>
<dbReference type="InterPro" id="IPR029063">
    <property type="entry name" value="SAM-dependent_MTases_sf"/>
</dbReference>
<dbReference type="RefSeq" id="WP_124538776.1">
    <property type="nucleotide sequence ID" value="NZ_QUSW01000001.1"/>
</dbReference>
<dbReference type="PROSITE" id="PS51006">
    <property type="entry name" value="PABS_2"/>
    <property type="match status" value="1"/>
</dbReference>
<dbReference type="OrthoDB" id="117774at2"/>
<keyword evidence="3 4" id="KW-0620">Polyamine biosynthesis</keyword>
<evidence type="ECO:0000256" key="2">
    <source>
        <dbReference type="ARBA" id="ARBA00022679"/>
    </source>
</evidence>